<gene>
    <name evidence="1" type="ORF">SIN8267_01423</name>
</gene>
<evidence type="ECO:0000313" key="1">
    <source>
        <dbReference type="EMBL" id="CAH0991320.1"/>
    </source>
</evidence>
<sequence length="169" mass="18950">MSSQQQDIQVEFYINTEQPAGQAAEELIDFWLSTNALPDRETAVARLSQVVAVARHQGHVGSVMSGYVGKHELIGQPLFHLRSFTDKRYRRTGLGLSLLMAVKQRFEQLFDNDNATMAIGLCLSLEGSELLSAPALRQGVWQRSGFVFVGRNSRGLEQRVYYFKGATLR</sequence>
<name>A0ABN8EJK3_9GAMM</name>
<organism evidence="1 2">
    <name type="scientific">Sinobacterium norvegicum</name>
    <dbReference type="NCBI Taxonomy" id="1641715"/>
    <lineage>
        <taxon>Bacteria</taxon>
        <taxon>Pseudomonadati</taxon>
        <taxon>Pseudomonadota</taxon>
        <taxon>Gammaproteobacteria</taxon>
        <taxon>Cellvibrionales</taxon>
        <taxon>Spongiibacteraceae</taxon>
        <taxon>Sinobacterium</taxon>
    </lineage>
</organism>
<protein>
    <recommendedName>
        <fullName evidence="3">N-acetyltransferase domain-containing protein</fullName>
    </recommendedName>
</protein>
<proteinExistence type="predicted"/>
<dbReference type="Proteomes" id="UP000838100">
    <property type="component" value="Unassembled WGS sequence"/>
</dbReference>
<evidence type="ECO:0008006" key="3">
    <source>
        <dbReference type="Google" id="ProtNLM"/>
    </source>
</evidence>
<dbReference type="SUPFAM" id="SSF55729">
    <property type="entry name" value="Acyl-CoA N-acyltransferases (Nat)"/>
    <property type="match status" value="1"/>
</dbReference>
<dbReference type="EMBL" id="CAKLPX010000001">
    <property type="protein sequence ID" value="CAH0991320.1"/>
    <property type="molecule type" value="Genomic_DNA"/>
</dbReference>
<reference evidence="1" key="1">
    <citation type="submission" date="2021-12" db="EMBL/GenBank/DDBJ databases">
        <authorList>
            <person name="Rodrigo-Torres L."/>
            <person name="Arahal R. D."/>
            <person name="Lucena T."/>
        </authorList>
    </citation>
    <scope>NUCLEOTIDE SEQUENCE</scope>
    <source>
        <strain evidence="1">CECT 8267</strain>
    </source>
</reference>
<evidence type="ECO:0000313" key="2">
    <source>
        <dbReference type="Proteomes" id="UP000838100"/>
    </source>
</evidence>
<dbReference type="InterPro" id="IPR016181">
    <property type="entry name" value="Acyl_CoA_acyltransferase"/>
</dbReference>
<accession>A0ABN8EJK3</accession>
<comment type="caution">
    <text evidence="1">The sequence shown here is derived from an EMBL/GenBank/DDBJ whole genome shotgun (WGS) entry which is preliminary data.</text>
</comment>
<keyword evidence="2" id="KW-1185">Reference proteome</keyword>